<dbReference type="InParanoid" id="A0A0D0AS90"/>
<name>A0A0D0AS90_9AGAM</name>
<reference evidence="2" key="2">
    <citation type="submission" date="2015-01" db="EMBL/GenBank/DDBJ databases">
        <title>Evolutionary Origins and Diversification of the Mycorrhizal Mutualists.</title>
        <authorList>
            <consortium name="DOE Joint Genome Institute"/>
            <consortium name="Mycorrhizal Genomics Consortium"/>
            <person name="Kohler A."/>
            <person name="Kuo A."/>
            <person name="Nagy L.G."/>
            <person name="Floudas D."/>
            <person name="Copeland A."/>
            <person name="Barry K.W."/>
            <person name="Cichocki N."/>
            <person name="Veneault-Fourrey C."/>
            <person name="LaButti K."/>
            <person name="Lindquist E.A."/>
            <person name="Lipzen A."/>
            <person name="Lundell T."/>
            <person name="Morin E."/>
            <person name="Murat C."/>
            <person name="Riley R."/>
            <person name="Ohm R."/>
            <person name="Sun H."/>
            <person name="Tunlid A."/>
            <person name="Henrissat B."/>
            <person name="Grigoriev I.V."/>
            <person name="Hibbett D.S."/>
            <person name="Martin F."/>
        </authorList>
    </citation>
    <scope>NUCLEOTIDE SEQUENCE [LARGE SCALE GENOMIC DNA]</scope>
    <source>
        <strain evidence="2">UH-Slu-Lm8-n1</strain>
    </source>
</reference>
<accession>A0A0D0AS90</accession>
<organism evidence="1 2">
    <name type="scientific">Suillus luteus UH-Slu-Lm8-n1</name>
    <dbReference type="NCBI Taxonomy" id="930992"/>
    <lineage>
        <taxon>Eukaryota</taxon>
        <taxon>Fungi</taxon>
        <taxon>Dikarya</taxon>
        <taxon>Basidiomycota</taxon>
        <taxon>Agaricomycotina</taxon>
        <taxon>Agaricomycetes</taxon>
        <taxon>Agaricomycetidae</taxon>
        <taxon>Boletales</taxon>
        <taxon>Suillineae</taxon>
        <taxon>Suillaceae</taxon>
        <taxon>Suillus</taxon>
    </lineage>
</organism>
<sequence length="89" mass="9749">FEYSTREAYGGNITWGATDPLNATWWQLVTEQMEVDPTLMEAFNSYQGKGSVLTPPCTGECIPARICYIRSGSTTIAKQNCVSGYGSVQ</sequence>
<protein>
    <submittedName>
        <fullName evidence="1">Uncharacterized protein</fullName>
    </submittedName>
</protein>
<proteinExistence type="predicted"/>
<dbReference type="HOGENOM" id="CLU_2460918_0_0_1"/>
<gene>
    <name evidence="1" type="ORF">CY34DRAFT_79643</name>
</gene>
<dbReference type="OrthoDB" id="282973at2759"/>
<dbReference type="STRING" id="930992.A0A0D0AS90"/>
<evidence type="ECO:0000313" key="1">
    <source>
        <dbReference type="EMBL" id="KIK44536.1"/>
    </source>
</evidence>
<evidence type="ECO:0000313" key="2">
    <source>
        <dbReference type="Proteomes" id="UP000054485"/>
    </source>
</evidence>
<dbReference type="AlphaFoldDB" id="A0A0D0AS90"/>
<feature type="non-terminal residue" evidence="1">
    <location>
        <position position="1"/>
    </location>
</feature>
<reference evidence="1 2" key="1">
    <citation type="submission" date="2014-04" db="EMBL/GenBank/DDBJ databases">
        <authorList>
            <consortium name="DOE Joint Genome Institute"/>
            <person name="Kuo A."/>
            <person name="Ruytinx J."/>
            <person name="Rineau F."/>
            <person name="Colpaert J."/>
            <person name="Kohler A."/>
            <person name="Nagy L.G."/>
            <person name="Floudas D."/>
            <person name="Copeland A."/>
            <person name="Barry K.W."/>
            <person name="Cichocki N."/>
            <person name="Veneault-Fourrey C."/>
            <person name="LaButti K."/>
            <person name="Lindquist E.A."/>
            <person name="Lipzen A."/>
            <person name="Lundell T."/>
            <person name="Morin E."/>
            <person name="Murat C."/>
            <person name="Sun H."/>
            <person name="Tunlid A."/>
            <person name="Henrissat B."/>
            <person name="Grigoriev I.V."/>
            <person name="Hibbett D.S."/>
            <person name="Martin F."/>
            <person name="Nordberg H.P."/>
            <person name="Cantor M.N."/>
            <person name="Hua S.X."/>
        </authorList>
    </citation>
    <scope>NUCLEOTIDE SEQUENCE [LARGE SCALE GENOMIC DNA]</scope>
    <source>
        <strain evidence="1 2">UH-Slu-Lm8-n1</strain>
    </source>
</reference>
<dbReference type="Proteomes" id="UP000054485">
    <property type="component" value="Unassembled WGS sequence"/>
</dbReference>
<dbReference type="EMBL" id="KN835188">
    <property type="protein sequence ID" value="KIK44536.1"/>
    <property type="molecule type" value="Genomic_DNA"/>
</dbReference>
<keyword evidence="2" id="KW-1185">Reference proteome</keyword>